<gene>
    <name evidence="16" type="primary">nqrC</name>
    <name evidence="19" type="ORF">BTN49_3009</name>
</gene>
<evidence type="ECO:0000256" key="17">
    <source>
        <dbReference type="PIRNR" id="PIRNR009437"/>
    </source>
</evidence>
<evidence type="ECO:0000256" key="3">
    <source>
        <dbReference type="ARBA" id="ARBA00022519"/>
    </source>
</evidence>
<evidence type="ECO:0000256" key="7">
    <source>
        <dbReference type="ARBA" id="ARBA00022692"/>
    </source>
</evidence>
<evidence type="ECO:0000259" key="18">
    <source>
        <dbReference type="SMART" id="SM00900"/>
    </source>
</evidence>
<comment type="subunit">
    <text evidence="16 17">Composed of six subunits; NqrA, NqrB, NqrC, NqrD, NqrE and NqrF.</text>
</comment>
<dbReference type="PANTHER" id="PTHR37838:SF1">
    <property type="entry name" value="NA(+)-TRANSLOCATING NADH-QUINONE REDUCTASE SUBUNIT C"/>
    <property type="match status" value="1"/>
</dbReference>
<comment type="cofactor">
    <cofactor evidence="16 17">
        <name>FMN</name>
        <dbReference type="ChEBI" id="CHEBI:58210"/>
    </cofactor>
</comment>
<name>A0A2A5SZW7_9GAMM</name>
<dbReference type="GO" id="GO:0006814">
    <property type="term" value="P:sodium ion transport"/>
    <property type="evidence" value="ECO:0007669"/>
    <property type="project" value="UniProtKB-UniRule"/>
</dbReference>
<keyword evidence="7 16" id="KW-0812">Transmembrane</keyword>
<keyword evidence="10 16" id="KW-0520">NAD</keyword>
<dbReference type="GO" id="GO:0010181">
    <property type="term" value="F:FMN binding"/>
    <property type="evidence" value="ECO:0007669"/>
    <property type="project" value="UniProtKB-UniRule"/>
</dbReference>
<evidence type="ECO:0000256" key="8">
    <source>
        <dbReference type="ARBA" id="ARBA00022967"/>
    </source>
</evidence>
<dbReference type="PANTHER" id="PTHR37838">
    <property type="entry name" value="NA(+)-TRANSLOCATING NADH-QUINONE REDUCTASE SUBUNIT C"/>
    <property type="match status" value="1"/>
</dbReference>
<dbReference type="AlphaFoldDB" id="A0A2A5SZW7"/>
<keyword evidence="12 16" id="KW-0406">Ion transport</keyword>
<evidence type="ECO:0000256" key="11">
    <source>
        <dbReference type="ARBA" id="ARBA00023053"/>
    </source>
</evidence>
<evidence type="ECO:0000313" key="20">
    <source>
        <dbReference type="Proteomes" id="UP000219020"/>
    </source>
</evidence>
<keyword evidence="20" id="KW-1185">Reference proteome</keyword>
<evidence type="ECO:0000256" key="5">
    <source>
        <dbReference type="ARBA" id="ARBA00022630"/>
    </source>
</evidence>
<dbReference type="RefSeq" id="WP_097357248.1">
    <property type="nucleotide sequence ID" value="NZ_CAWNJE010000022.1"/>
</dbReference>
<evidence type="ECO:0000256" key="10">
    <source>
        <dbReference type="ARBA" id="ARBA00023027"/>
    </source>
</evidence>
<keyword evidence="14 16" id="KW-0472">Membrane</keyword>
<comment type="function">
    <text evidence="16">NQR complex catalyzes the reduction of ubiquinone-1 to ubiquinol by two successive reactions, coupled with the transport of Na(+) ions from the cytoplasm to the periplasm. NqrA to NqrE are probably involved in the second step, the conversion of ubisemiquinone to ubiquinol.</text>
</comment>
<evidence type="ECO:0000256" key="12">
    <source>
        <dbReference type="ARBA" id="ARBA00023065"/>
    </source>
</evidence>
<dbReference type="GO" id="GO:0016655">
    <property type="term" value="F:oxidoreductase activity, acting on NAD(P)H, quinone or similar compound as acceptor"/>
    <property type="evidence" value="ECO:0007669"/>
    <property type="project" value="UniProtKB-UniRule"/>
</dbReference>
<organism evidence="19 20">
    <name type="scientific">Candidatus Enterovibrio escicola</name>
    <dbReference type="NCBI Taxonomy" id="1927127"/>
    <lineage>
        <taxon>Bacteria</taxon>
        <taxon>Pseudomonadati</taxon>
        <taxon>Pseudomonadota</taxon>
        <taxon>Gammaproteobacteria</taxon>
        <taxon>Vibrionales</taxon>
        <taxon>Vibrionaceae</taxon>
        <taxon>Enterovibrio</taxon>
    </lineage>
</organism>
<sequence>MSSNNDGVKKILTVVVTLSLVCSVVVSFTVVSLRSLQEKNVALDEQRNILSVAGIDDDGDIQTAFEEYIEPQLIDLSTGDMVGTLEEAREYNQRLAANNLEKSILLSSNVDVVGIGRQAKLAKIYLVKNDRGETREIILPIHGNGLWSMMYAFIAVKTDGNTVGGISYYQQGETPGLGGEVENPRWRSQWVGKKLFDDEGKPAIHIVKGGARLGDIHGIDGLSGATLTSNGVQRTFDFWLSTNGFGPFLAKVREGGLKNG</sequence>
<evidence type="ECO:0000313" key="19">
    <source>
        <dbReference type="EMBL" id="PCS21469.1"/>
    </source>
</evidence>
<keyword evidence="13 16" id="KW-0830">Ubiquinone</keyword>
<keyword evidence="1 16" id="KW-0813">Transport</keyword>
<dbReference type="InterPro" id="IPR007329">
    <property type="entry name" value="FMN-bd"/>
</dbReference>
<evidence type="ECO:0000256" key="13">
    <source>
        <dbReference type="ARBA" id="ARBA00023075"/>
    </source>
</evidence>
<comment type="caution">
    <text evidence="19">The sequence shown here is derived from an EMBL/GenBank/DDBJ whole genome shotgun (WGS) entry which is preliminary data.</text>
</comment>
<evidence type="ECO:0000256" key="4">
    <source>
        <dbReference type="ARBA" id="ARBA00022553"/>
    </source>
</evidence>
<dbReference type="Pfam" id="PF04205">
    <property type="entry name" value="FMN_bind"/>
    <property type="match status" value="1"/>
</dbReference>
<comment type="catalytic activity">
    <reaction evidence="16 17">
        <text>a ubiquinone + n Na(+)(in) + NADH + H(+) = a ubiquinol + n Na(+)(out) + NAD(+)</text>
        <dbReference type="Rhea" id="RHEA:47748"/>
        <dbReference type="Rhea" id="RHEA-COMP:9565"/>
        <dbReference type="Rhea" id="RHEA-COMP:9566"/>
        <dbReference type="ChEBI" id="CHEBI:15378"/>
        <dbReference type="ChEBI" id="CHEBI:16389"/>
        <dbReference type="ChEBI" id="CHEBI:17976"/>
        <dbReference type="ChEBI" id="CHEBI:29101"/>
        <dbReference type="ChEBI" id="CHEBI:57540"/>
        <dbReference type="ChEBI" id="CHEBI:57945"/>
        <dbReference type="EC" id="7.2.1.1"/>
    </reaction>
</comment>
<keyword evidence="11 16" id="KW-0915">Sodium</keyword>
<dbReference type="NCBIfam" id="NF003749">
    <property type="entry name" value="PRK05346.1-5"/>
    <property type="match status" value="1"/>
</dbReference>
<dbReference type="GO" id="GO:0005886">
    <property type="term" value="C:plasma membrane"/>
    <property type="evidence" value="ECO:0007669"/>
    <property type="project" value="UniProtKB-SubCell"/>
</dbReference>
<evidence type="ECO:0000256" key="14">
    <source>
        <dbReference type="ARBA" id="ARBA00023136"/>
    </source>
</evidence>
<evidence type="ECO:0000256" key="16">
    <source>
        <dbReference type="HAMAP-Rule" id="MF_00427"/>
    </source>
</evidence>
<keyword evidence="4 16" id="KW-0597">Phosphoprotein</keyword>
<comment type="subcellular location">
    <subcellularLocation>
        <location evidence="16">Cell membrane</location>
        <topology evidence="16">Single-pass membrane protein</topology>
    </subcellularLocation>
</comment>
<dbReference type="NCBIfam" id="TIGR01938">
    <property type="entry name" value="nqrC"/>
    <property type="match status" value="1"/>
</dbReference>
<evidence type="ECO:0000256" key="6">
    <source>
        <dbReference type="ARBA" id="ARBA00022643"/>
    </source>
</evidence>
<dbReference type="GeneID" id="66952550"/>
<keyword evidence="9 16" id="KW-1133">Transmembrane helix</keyword>
<comment type="similarity">
    <text evidence="16 17">Belongs to the NqrC family.</text>
</comment>
<dbReference type="SMART" id="SM00900">
    <property type="entry name" value="FMN_bind"/>
    <property type="match status" value="1"/>
</dbReference>
<keyword evidence="5 16" id="KW-0285">Flavoprotein</keyword>
<evidence type="ECO:0000256" key="1">
    <source>
        <dbReference type="ARBA" id="ARBA00022448"/>
    </source>
</evidence>
<keyword evidence="2 16" id="KW-1003">Cell membrane</keyword>
<keyword evidence="15 16" id="KW-0739">Sodium transport</keyword>
<keyword evidence="3" id="KW-0997">Cell inner membrane</keyword>
<dbReference type="HAMAP" id="MF_00427">
    <property type="entry name" value="NqrC"/>
    <property type="match status" value="1"/>
</dbReference>
<keyword evidence="6 16" id="KW-0288">FMN</keyword>
<feature type="modified residue" description="FMN phosphoryl threonine" evidence="16">
    <location>
        <position position="226"/>
    </location>
</feature>
<reference evidence="20" key="1">
    <citation type="submission" date="2017-04" db="EMBL/GenBank/DDBJ databases">
        <title>Genome evolution of the luminous symbionts of deep sea anglerfish.</title>
        <authorList>
            <person name="Hendry T.A."/>
        </authorList>
    </citation>
    <scope>NUCLEOTIDE SEQUENCE [LARGE SCALE GENOMIC DNA]</scope>
</reference>
<feature type="domain" description="FMN-binding" evidence="18">
    <location>
        <begin position="145"/>
        <end position="243"/>
    </location>
</feature>
<evidence type="ECO:0000256" key="15">
    <source>
        <dbReference type="ARBA" id="ARBA00023201"/>
    </source>
</evidence>
<evidence type="ECO:0000256" key="2">
    <source>
        <dbReference type="ARBA" id="ARBA00022475"/>
    </source>
</evidence>
<dbReference type="Proteomes" id="UP000219020">
    <property type="component" value="Unassembled WGS sequence"/>
</dbReference>
<keyword evidence="8 16" id="KW-1278">Translocase</keyword>
<protein>
    <recommendedName>
        <fullName evidence="16 17">Na(+)-translocating NADH-quinone reductase subunit C</fullName>
        <shortName evidence="16 17">Na(+)-NQR subunit C</shortName>
        <shortName evidence="16 17">Na(+)-translocating NQR subunit C</shortName>
        <ecNumber evidence="16 17">7.2.1.1</ecNumber>
    </recommendedName>
    <alternativeName>
        <fullName evidence="16 17">NQR complex subunit C</fullName>
    </alternativeName>
    <alternativeName>
        <fullName evidence="16 17">NQR-1 subunit C</fullName>
    </alternativeName>
</protein>
<proteinExistence type="inferred from homology"/>
<dbReference type="EC" id="7.2.1.1" evidence="16 17"/>
<accession>A0A2A5SZW7</accession>
<dbReference type="EMBL" id="NBYY01000034">
    <property type="protein sequence ID" value="PCS21469.1"/>
    <property type="molecule type" value="Genomic_DNA"/>
</dbReference>
<comment type="caution">
    <text evidence="16">Lacks conserved residue(s) required for the propagation of feature annotation.</text>
</comment>
<dbReference type="InterPro" id="IPR010204">
    <property type="entry name" value="NqrC"/>
</dbReference>
<evidence type="ECO:0000256" key="9">
    <source>
        <dbReference type="ARBA" id="ARBA00022989"/>
    </source>
</evidence>
<dbReference type="NCBIfam" id="NF003746">
    <property type="entry name" value="PRK05346.1-1"/>
    <property type="match status" value="1"/>
</dbReference>
<dbReference type="PIRSF" id="PIRSF009437">
    <property type="entry name" value="NQR-1_subunit_C"/>
    <property type="match status" value="1"/>
</dbReference>